<name>A0A3N0DQL6_SINP1</name>
<dbReference type="InterPro" id="IPR017853">
    <property type="entry name" value="GH"/>
</dbReference>
<dbReference type="GO" id="GO:0004553">
    <property type="term" value="F:hydrolase activity, hydrolyzing O-glycosyl compounds"/>
    <property type="evidence" value="ECO:0007669"/>
    <property type="project" value="InterPro"/>
</dbReference>
<evidence type="ECO:0000259" key="5">
    <source>
        <dbReference type="PROSITE" id="PS51910"/>
    </source>
</evidence>
<comment type="caution">
    <text evidence="6">The sequence shown here is derived from an EMBL/GenBank/DDBJ whole genome shotgun (WGS) entry which is preliminary data.</text>
</comment>
<reference evidence="6 7" key="1">
    <citation type="submission" date="2018-10" db="EMBL/GenBank/DDBJ databases">
        <title>Sinomicrobium pectinilyticum sp. nov., a pectinase-producing bacterium isolated from alkaline and saline soil, and emended description of the genus Sinomicrobium.</title>
        <authorList>
            <person name="Cheng B."/>
            <person name="Li C."/>
            <person name="Lai Q."/>
            <person name="Du M."/>
            <person name="Shao Z."/>
            <person name="Xu P."/>
            <person name="Yang C."/>
        </authorList>
    </citation>
    <scope>NUCLEOTIDE SEQUENCE [LARGE SCALE GENOMIC DNA]</scope>
    <source>
        <strain evidence="6 7">5DNS001</strain>
    </source>
</reference>
<dbReference type="Gene3D" id="3.20.20.80">
    <property type="entry name" value="Glycosidases"/>
    <property type="match status" value="1"/>
</dbReference>
<dbReference type="InterPro" id="IPR001223">
    <property type="entry name" value="Glyco_hydro18_cat"/>
</dbReference>
<protein>
    <submittedName>
        <fullName evidence="6">Chitinase</fullName>
    </submittedName>
</protein>
<dbReference type="EMBL" id="RJTM01000155">
    <property type="protein sequence ID" value="RNL77924.1"/>
    <property type="molecule type" value="Genomic_DNA"/>
</dbReference>
<dbReference type="OrthoDB" id="2582440at2"/>
<proteinExistence type="inferred from homology"/>
<evidence type="ECO:0000313" key="7">
    <source>
        <dbReference type="Proteomes" id="UP000267469"/>
    </source>
</evidence>
<dbReference type="AlphaFoldDB" id="A0A3N0DQL6"/>
<keyword evidence="7" id="KW-1185">Reference proteome</keyword>
<dbReference type="InterPro" id="IPR001579">
    <property type="entry name" value="Glyco_hydro_18_chit_AS"/>
</dbReference>
<organism evidence="6 7">
    <name type="scientific">Sinomicrobium pectinilyticum</name>
    <dbReference type="NCBI Taxonomy" id="1084421"/>
    <lineage>
        <taxon>Bacteria</taxon>
        <taxon>Pseudomonadati</taxon>
        <taxon>Bacteroidota</taxon>
        <taxon>Flavobacteriia</taxon>
        <taxon>Flavobacteriales</taxon>
        <taxon>Flavobacteriaceae</taxon>
        <taxon>Sinomicrobium</taxon>
    </lineage>
</organism>
<dbReference type="Proteomes" id="UP000267469">
    <property type="component" value="Unassembled WGS sequence"/>
</dbReference>
<evidence type="ECO:0000256" key="3">
    <source>
        <dbReference type="RuleBase" id="RU000489"/>
    </source>
</evidence>
<dbReference type="NCBIfam" id="NF045482">
    <property type="entry name" value="Endoglyc_H"/>
    <property type="match status" value="1"/>
</dbReference>
<evidence type="ECO:0000256" key="2">
    <source>
        <dbReference type="ARBA" id="ARBA00023295"/>
    </source>
</evidence>
<keyword evidence="1 3" id="KW-0378">Hydrolase</keyword>
<dbReference type="PROSITE" id="PS51910">
    <property type="entry name" value="GH18_2"/>
    <property type="match status" value="1"/>
</dbReference>
<sequence>MKTKWILGLVIFTGLFGSCDFPLAGGEPGEAEPDSNAVKDGPLSVVYVEVNNHNLLNVGSYTLEESGAQYFDMAMIFASNINYDADRKKTVLYHNPNVTEVLNNKEKYIKPLQDKGIKVLLSILGNHQGVGFANFTSRAAAKDFAQQLRKAVEDYDLDGIDFDDEWAKYGTNGQPVANDSSFVMLVQETRKLMPNKIISLYDIGEAAQYTEWNGTRVGELIDYSWQAYYGSYGAPRISGLEDKNRLGPAAVWINRQPYDPLEAANLARRTMDDGYGIFLQYDLKQENASSYLSAIGQELYGENVILSGETYTKE</sequence>
<gene>
    <name evidence="6" type="ORF">ED312_20395</name>
</gene>
<dbReference type="PROSITE" id="PS01095">
    <property type="entry name" value="GH18_1"/>
    <property type="match status" value="1"/>
</dbReference>
<dbReference type="SUPFAM" id="SSF51445">
    <property type="entry name" value="(Trans)glycosidases"/>
    <property type="match status" value="1"/>
</dbReference>
<dbReference type="Pfam" id="PF00704">
    <property type="entry name" value="Glyco_hydro_18"/>
    <property type="match status" value="1"/>
</dbReference>
<accession>A0A3N0DQL6</accession>
<dbReference type="InterPro" id="IPR054861">
    <property type="entry name" value="Endoglyc_H"/>
</dbReference>
<comment type="similarity">
    <text evidence="4">Belongs to the glycosyl hydrolase 18 family.</text>
</comment>
<evidence type="ECO:0000256" key="1">
    <source>
        <dbReference type="ARBA" id="ARBA00022801"/>
    </source>
</evidence>
<dbReference type="GO" id="GO:0005975">
    <property type="term" value="P:carbohydrate metabolic process"/>
    <property type="evidence" value="ECO:0007669"/>
    <property type="project" value="InterPro"/>
</dbReference>
<keyword evidence="2 3" id="KW-0326">Glycosidase</keyword>
<feature type="domain" description="GH18" evidence="5">
    <location>
        <begin position="42"/>
        <end position="302"/>
    </location>
</feature>
<evidence type="ECO:0000256" key="4">
    <source>
        <dbReference type="RuleBase" id="RU004453"/>
    </source>
</evidence>
<dbReference type="PROSITE" id="PS51257">
    <property type="entry name" value="PROKAR_LIPOPROTEIN"/>
    <property type="match status" value="1"/>
</dbReference>
<evidence type="ECO:0000313" key="6">
    <source>
        <dbReference type="EMBL" id="RNL77924.1"/>
    </source>
</evidence>